<comment type="caution">
    <text evidence="1">The sequence shown here is derived from an EMBL/GenBank/DDBJ whole genome shotgun (WGS) entry which is preliminary data.</text>
</comment>
<protein>
    <submittedName>
        <fullName evidence="1">rRNA accumulation- protein</fullName>
    </submittedName>
</protein>
<accession>A0ACC2UN64</accession>
<name>A0ACC2UN64_9FUNG</name>
<evidence type="ECO:0000313" key="1">
    <source>
        <dbReference type="EMBL" id="KAJ9088214.1"/>
    </source>
</evidence>
<reference evidence="1" key="1">
    <citation type="submission" date="2022-04" db="EMBL/GenBank/DDBJ databases">
        <title>Genome of the entomopathogenic fungus Entomophthora muscae.</title>
        <authorList>
            <person name="Elya C."/>
            <person name="Lovett B.R."/>
            <person name="Lee E."/>
            <person name="Macias A.M."/>
            <person name="Hajek A.E."/>
            <person name="De Bivort B.L."/>
            <person name="Kasson M.T."/>
            <person name="De Fine Licht H.H."/>
            <person name="Stajich J.E."/>
        </authorList>
    </citation>
    <scope>NUCLEOTIDE SEQUENCE</scope>
    <source>
        <strain evidence="1">Berkeley</strain>
    </source>
</reference>
<dbReference type="Proteomes" id="UP001165960">
    <property type="component" value="Unassembled WGS sequence"/>
</dbReference>
<sequence length="150" mass="16786">MAHPNQILFTEGVSHIFTLWPAINMAVQNEWGGHESKAKRDWMKEIIIEEFGKRGKKLEVYDIEDIILQIMSDEFETVLEDDSAYLVAKDLYKLYQDILAGNHAGIQKLRDAVDRKAGAPIAAANNEQESTSDEGSGDEQGSDAEDDQMA</sequence>
<dbReference type="EMBL" id="QTSX02000141">
    <property type="protein sequence ID" value="KAJ9088214.1"/>
    <property type="molecule type" value="Genomic_DNA"/>
</dbReference>
<keyword evidence="2" id="KW-1185">Reference proteome</keyword>
<proteinExistence type="predicted"/>
<gene>
    <name evidence="1" type="primary">TSR2</name>
    <name evidence="1" type="ORF">DSO57_1025287</name>
</gene>
<evidence type="ECO:0000313" key="2">
    <source>
        <dbReference type="Proteomes" id="UP001165960"/>
    </source>
</evidence>
<organism evidence="1 2">
    <name type="scientific">Entomophthora muscae</name>
    <dbReference type="NCBI Taxonomy" id="34485"/>
    <lineage>
        <taxon>Eukaryota</taxon>
        <taxon>Fungi</taxon>
        <taxon>Fungi incertae sedis</taxon>
        <taxon>Zoopagomycota</taxon>
        <taxon>Entomophthoromycotina</taxon>
        <taxon>Entomophthoromycetes</taxon>
        <taxon>Entomophthorales</taxon>
        <taxon>Entomophthoraceae</taxon>
        <taxon>Entomophthora</taxon>
    </lineage>
</organism>